<dbReference type="RefSeq" id="WP_015351425.1">
    <property type="nucleotide sequence ID" value="NC_020126.1"/>
</dbReference>
<reference evidence="3 4" key="1">
    <citation type="journal article" date="2013" name="Genome Announc.">
        <title>Complete genome sequence of Myxococcus stipitatus strain DSM 14675, a fruiting myxobacterium.</title>
        <authorList>
            <person name="Huntley S."/>
            <person name="Kneip S."/>
            <person name="Treuner-Lange A."/>
            <person name="Sogaard-Andersen L."/>
        </authorList>
    </citation>
    <scope>NUCLEOTIDE SEQUENCE [LARGE SCALE GENOMIC DNA]</scope>
    <source>
        <strain evidence="4">DSM 14675 / JCM 12634 / Mx s8</strain>
    </source>
</reference>
<dbReference type="HOGENOM" id="CLU_1625306_0_0_7"/>
<dbReference type="KEGG" id="msd:MYSTI_05895"/>
<dbReference type="eggNOG" id="COG1999">
    <property type="taxonomic scope" value="Bacteria"/>
</dbReference>
<evidence type="ECO:0000313" key="3">
    <source>
        <dbReference type="EMBL" id="AGC47170.1"/>
    </source>
</evidence>
<name>L7UH09_MYXSD</name>
<protein>
    <submittedName>
        <fullName evidence="3">Putative lipoprotein</fullName>
    </submittedName>
</protein>
<evidence type="ECO:0000313" key="4">
    <source>
        <dbReference type="Proteomes" id="UP000011131"/>
    </source>
</evidence>
<dbReference type="Proteomes" id="UP000011131">
    <property type="component" value="Chromosome"/>
</dbReference>
<evidence type="ECO:0000256" key="1">
    <source>
        <dbReference type="SAM" id="MobiDB-lite"/>
    </source>
</evidence>
<feature type="signal peptide" evidence="2">
    <location>
        <begin position="1"/>
        <end position="23"/>
    </location>
</feature>
<sequence>MRRLMWSALVVSGLLAACAHAPAKDEPAEPSAETESPAEQKPSDGEALLVRSNPQPQDPLSIESGRVEGSTLVLNVSHGGGCAEHSYALAWDGTFQTNAAAEPVANLVVIHNANGDRCKAIKFAEPRFDLSSLTRALADKSGKGSGSVELVVQGLAEPVRYTF</sequence>
<keyword evidence="4" id="KW-1185">Reference proteome</keyword>
<dbReference type="AlphaFoldDB" id="L7UH09"/>
<gene>
    <name evidence="3" type="ordered locus">MYSTI_05895</name>
</gene>
<accession>L7UH09</accession>
<dbReference type="OrthoDB" id="5383081at2"/>
<feature type="region of interest" description="Disordered" evidence="1">
    <location>
        <begin position="22"/>
        <end position="64"/>
    </location>
</feature>
<evidence type="ECO:0000256" key="2">
    <source>
        <dbReference type="SAM" id="SignalP"/>
    </source>
</evidence>
<proteinExistence type="predicted"/>
<dbReference type="STRING" id="1278073.MYSTI_05895"/>
<feature type="chain" id="PRO_5003984338" evidence="2">
    <location>
        <begin position="24"/>
        <end position="163"/>
    </location>
</feature>
<dbReference type="EMBL" id="CP004025">
    <property type="protein sequence ID" value="AGC47170.1"/>
    <property type="molecule type" value="Genomic_DNA"/>
</dbReference>
<dbReference type="PATRIC" id="fig|1278073.3.peg.5974"/>
<feature type="compositionally biased region" description="Low complexity" evidence="1">
    <location>
        <begin position="29"/>
        <end position="39"/>
    </location>
</feature>
<dbReference type="PROSITE" id="PS51257">
    <property type="entry name" value="PROKAR_LIPOPROTEIN"/>
    <property type="match status" value="1"/>
</dbReference>
<keyword evidence="3" id="KW-0449">Lipoprotein</keyword>
<organism evidence="3 4">
    <name type="scientific">Myxococcus stipitatus (strain DSM 14675 / JCM 12634 / Mx s8)</name>
    <dbReference type="NCBI Taxonomy" id="1278073"/>
    <lineage>
        <taxon>Bacteria</taxon>
        <taxon>Pseudomonadati</taxon>
        <taxon>Myxococcota</taxon>
        <taxon>Myxococcia</taxon>
        <taxon>Myxococcales</taxon>
        <taxon>Cystobacterineae</taxon>
        <taxon>Myxococcaceae</taxon>
        <taxon>Myxococcus</taxon>
    </lineage>
</organism>
<keyword evidence="2" id="KW-0732">Signal</keyword>